<dbReference type="FunFam" id="4.10.280.10:FF:000011">
    <property type="entry name" value="Aryl hydrocarbon receptor nuclear translocator 2"/>
    <property type="match status" value="1"/>
</dbReference>
<dbReference type="SUPFAM" id="SSF55785">
    <property type="entry name" value="PYP-like sensor domain (PAS domain)"/>
    <property type="match status" value="2"/>
</dbReference>
<dbReference type="GO" id="GO:0005634">
    <property type="term" value="C:nucleus"/>
    <property type="evidence" value="ECO:0007669"/>
    <property type="project" value="UniProtKB-SubCell"/>
</dbReference>
<dbReference type="CDD" id="cd18947">
    <property type="entry name" value="bHLH-PAS_ARNT"/>
    <property type="match status" value="1"/>
</dbReference>
<keyword evidence="2" id="KW-0677">Repeat</keyword>
<dbReference type="PANTHER" id="PTHR23042">
    <property type="entry name" value="CIRCADIAN PROTEIN CLOCK/ARNT/BMAL/PAS"/>
    <property type="match status" value="1"/>
</dbReference>
<dbReference type="GO" id="GO:0046983">
    <property type="term" value="F:protein dimerization activity"/>
    <property type="evidence" value="ECO:0007669"/>
    <property type="project" value="InterPro"/>
</dbReference>
<evidence type="ECO:0000256" key="5">
    <source>
        <dbReference type="ARBA" id="ARBA00023163"/>
    </source>
</evidence>
<dbReference type="InterPro" id="IPR011598">
    <property type="entry name" value="bHLH_dom"/>
</dbReference>
<evidence type="ECO:0000259" key="10">
    <source>
        <dbReference type="PROSITE" id="PS50888"/>
    </source>
</evidence>
<accession>A0AA88KWY9</accession>
<dbReference type="SUPFAM" id="SSF47459">
    <property type="entry name" value="HLH, helix-loop-helix DNA-binding domain"/>
    <property type="match status" value="1"/>
</dbReference>
<dbReference type="CDD" id="cd00130">
    <property type="entry name" value="PAS"/>
    <property type="match status" value="2"/>
</dbReference>
<evidence type="ECO:0000256" key="8">
    <source>
        <dbReference type="SAM" id="MobiDB-lite"/>
    </source>
</evidence>
<dbReference type="GO" id="GO:0003677">
    <property type="term" value="F:DNA binding"/>
    <property type="evidence" value="ECO:0007669"/>
    <property type="project" value="UniProtKB-KW"/>
</dbReference>
<dbReference type="GO" id="GO:0003700">
    <property type="term" value="F:DNA-binding transcription factor activity"/>
    <property type="evidence" value="ECO:0007669"/>
    <property type="project" value="InterPro"/>
</dbReference>
<dbReference type="Gene3D" id="3.30.450.20">
    <property type="entry name" value="PAS domain"/>
    <property type="match status" value="2"/>
</dbReference>
<dbReference type="InterPro" id="IPR036638">
    <property type="entry name" value="HLH_DNA-bd_sf"/>
</dbReference>
<dbReference type="FunFam" id="3.30.450.20:FF:000003">
    <property type="entry name" value="Aryl hydrocarbon receptor nuclear translocator 2"/>
    <property type="match status" value="1"/>
</dbReference>
<feature type="domain" description="PAS" evidence="9">
    <location>
        <begin position="140"/>
        <end position="211"/>
    </location>
</feature>
<evidence type="ECO:0000259" key="9">
    <source>
        <dbReference type="PROSITE" id="PS50112"/>
    </source>
</evidence>
<dbReference type="AlphaFoldDB" id="A0AA88KWY9"/>
<feature type="compositionally biased region" description="Basic and acidic residues" evidence="8">
    <location>
        <begin position="44"/>
        <end position="64"/>
    </location>
</feature>
<evidence type="ECO:0000256" key="1">
    <source>
        <dbReference type="ARBA" id="ARBA00004123"/>
    </source>
</evidence>
<dbReference type="InterPro" id="IPR001610">
    <property type="entry name" value="PAC"/>
</dbReference>
<evidence type="ECO:0000256" key="2">
    <source>
        <dbReference type="ARBA" id="ARBA00022737"/>
    </source>
</evidence>
<evidence type="ECO:0000256" key="3">
    <source>
        <dbReference type="ARBA" id="ARBA00023015"/>
    </source>
</evidence>
<dbReference type="GO" id="GO:0045944">
    <property type="term" value="P:positive regulation of transcription by RNA polymerase II"/>
    <property type="evidence" value="ECO:0007669"/>
    <property type="project" value="UniProtKB-ARBA"/>
</dbReference>
<feature type="region of interest" description="Disordered" evidence="8">
    <location>
        <begin position="444"/>
        <end position="466"/>
    </location>
</feature>
<dbReference type="Pfam" id="PF14598">
    <property type="entry name" value="PAS_11"/>
    <property type="match status" value="1"/>
</dbReference>
<dbReference type="Proteomes" id="UP001187531">
    <property type="component" value="Unassembled WGS sequence"/>
</dbReference>
<dbReference type="Pfam" id="PF00010">
    <property type="entry name" value="HLH"/>
    <property type="match status" value="1"/>
</dbReference>
<evidence type="ECO:0000313" key="12">
    <source>
        <dbReference type="Proteomes" id="UP001187531"/>
    </source>
</evidence>
<dbReference type="GO" id="GO:0005667">
    <property type="term" value="C:transcription regulator complex"/>
    <property type="evidence" value="ECO:0007669"/>
    <property type="project" value="InterPro"/>
</dbReference>
<reference evidence="11" key="1">
    <citation type="submission" date="2023-07" db="EMBL/GenBank/DDBJ databases">
        <title>Chromosome-level genome assembly of Artemia franciscana.</title>
        <authorList>
            <person name="Jo E."/>
        </authorList>
    </citation>
    <scope>NUCLEOTIDE SEQUENCE</scope>
    <source>
        <tissue evidence="11">Whole body</tissue>
    </source>
</reference>
<keyword evidence="12" id="KW-1185">Reference proteome</keyword>
<organism evidence="11 12">
    <name type="scientific">Artemia franciscana</name>
    <name type="common">Brine shrimp</name>
    <name type="synonym">Artemia sanfranciscana</name>
    <dbReference type="NCBI Taxonomy" id="6661"/>
    <lineage>
        <taxon>Eukaryota</taxon>
        <taxon>Metazoa</taxon>
        <taxon>Ecdysozoa</taxon>
        <taxon>Arthropoda</taxon>
        <taxon>Crustacea</taxon>
        <taxon>Branchiopoda</taxon>
        <taxon>Anostraca</taxon>
        <taxon>Artemiidae</taxon>
        <taxon>Artemia</taxon>
    </lineage>
</organism>
<name>A0AA88KWY9_ARTSF</name>
<evidence type="ECO:0000256" key="7">
    <source>
        <dbReference type="ARBA" id="ARBA00073216"/>
    </source>
</evidence>
<dbReference type="Pfam" id="PF00989">
    <property type="entry name" value="PAS"/>
    <property type="match status" value="1"/>
</dbReference>
<dbReference type="SMART" id="SM00086">
    <property type="entry name" value="PAC"/>
    <property type="match status" value="1"/>
</dbReference>
<evidence type="ECO:0000256" key="6">
    <source>
        <dbReference type="ARBA" id="ARBA00023242"/>
    </source>
</evidence>
<proteinExistence type="predicted"/>
<evidence type="ECO:0000256" key="4">
    <source>
        <dbReference type="ARBA" id="ARBA00023125"/>
    </source>
</evidence>
<dbReference type="InterPro" id="IPR050933">
    <property type="entry name" value="Circadian_TF"/>
</dbReference>
<feature type="domain" description="BHLH" evidence="10">
    <location>
        <begin position="64"/>
        <end position="117"/>
    </location>
</feature>
<comment type="subcellular location">
    <subcellularLocation>
        <location evidence="1">Nucleus</location>
    </subcellularLocation>
</comment>
<comment type="caution">
    <text evidence="11">The sequence shown here is derived from an EMBL/GenBank/DDBJ whole genome shotgun (WGS) entry which is preliminary data.</text>
</comment>
<feature type="non-terminal residue" evidence="11">
    <location>
        <position position="498"/>
    </location>
</feature>
<dbReference type="InterPro" id="IPR013767">
    <property type="entry name" value="PAS_fold"/>
</dbReference>
<gene>
    <name evidence="11" type="ORF">QYM36_017255</name>
</gene>
<evidence type="ECO:0000313" key="11">
    <source>
        <dbReference type="EMBL" id="KAK2705146.1"/>
    </source>
</evidence>
<feature type="region of interest" description="Disordered" evidence="8">
    <location>
        <begin position="9"/>
        <end position="64"/>
    </location>
</feature>
<dbReference type="GO" id="GO:0005737">
    <property type="term" value="C:cytoplasm"/>
    <property type="evidence" value="ECO:0007669"/>
    <property type="project" value="InterPro"/>
</dbReference>
<dbReference type="SMART" id="SM00353">
    <property type="entry name" value="HLH"/>
    <property type="match status" value="1"/>
</dbReference>
<keyword evidence="3" id="KW-0805">Transcription regulation</keyword>
<sequence length="498" mass="56053">FNKQLNRLASMASLIQGESGRQPAKRRNDSFDSDDDDTTSSKYGRMDEECPQDKERFASSRQQRTLENHCEIERRRRNKMTAYITELSDMVPTCSALARKPDKLTILRMAVAHMKGLRGMTAGTGNPAPDGAYKPSFLTDQELKHLILEAADGFLFVAACDSGRVIYVSDSVTPVLNHTQSDWFGSSLYDFVHPEDVEKVREQLSTQEPQNAGRILDLKTGTVKKEGHQSSLRLCMGSRRGFICRMRVGSSPTDPMTGHALLHRLRQRNSLGPSRDGQHYAVIHVTGYIKNWPPTGVQMDRGTDEEGGSHCCLVAIGRLQVTSTPASSDLIGSNSSSEFVTRHSADGKFTFVDQRVMTMVGYTPVELLGKSCYEFFHPEDHAHMKDSFEQVLKLKGQVMSVMYRFRAKNRDWVWLRTSAFAFLNPYTDELEYIVCTNSSAKSSLHHNTETADPGQEVNSYGTQPGLDYSLQRPSPRDMYQHIMTQHIHGNYCFPICLL</sequence>
<keyword evidence="6" id="KW-0539">Nucleus</keyword>
<feature type="domain" description="PAS" evidence="9">
    <location>
        <begin position="334"/>
        <end position="395"/>
    </location>
</feature>
<dbReference type="EMBL" id="JAVRJZ010000021">
    <property type="protein sequence ID" value="KAK2705146.1"/>
    <property type="molecule type" value="Genomic_DNA"/>
</dbReference>
<dbReference type="Gene3D" id="4.10.280.10">
    <property type="entry name" value="Helix-loop-helix DNA-binding domain"/>
    <property type="match status" value="1"/>
</dbReference>
<protein>
    <recommendedName>
        <fullName evidence="7">Aryl hydrocarbon receptor nuclear translocator homolog</fullName>
    </recommendedName>
</protein>
<dbReference type="InterPro" id="IPR035965">
    <property type="entry name" value="PAS-like_dom_sf"/>
</dbReference>
<dbReference type="InterPro" id="IPR001067">
    <property type="entry name" value="Nuc_translocat"/>
</dbReference>
<keyword evidence="4" id="KW-0238">DNA-binding</keyword>
<dbReference type="PRINTS" id="PR00785">
    <property type="entry name" value="NCTRNSLOCATR"/>
</dbReference>
<keyword evidence="5" id="KW-0804">Transcription</keyword>
<dbReference type="SMART" id="SM00091">
    <property type="entry name" value="PAS"/>
    <property type="match status" value="2"/>
</dbReference>
<dbReference type="NCBIfam" id="TIGR00229">
    <property type="entry name" value="sensory_box"/>
    <property type="match status" value="1"/>
</dbReference>
<dbReference type="PROSITE" id="PS50112">
    <property type="entry name" value="PAS"/>
    <property type="match status" value="2"/>
</dbReference>
<dbReference type="PROSITE" id="PS50888">
    <property type="entry name" value="BHLH"/>
    <property type="match status" value="1"/>
</dbReference>
<dbReference type="InterPro" id="IPR000014">
    <property type="entry name" value="PAS"/>
</dbReference>